<feature type="region of interest" description="Disordered" evidence="2">
    <location>
        <begin position="195"/>
        <end position="222"/>
    </location>
</feature>
<evidence type="ECO:0000256" key="1">
    <source>
        <dbReference type="SAM" id="Coils"/>
    </source>
</evidence>
<proteinExistence type="predicted"/>
<evidence type="ECO:0000313" key="4">
    <source>
        <dbReference type="Proteomes" id="UP001598673"/>
    </source>
</evidence>
<dbReference type="EMBL" id="JBHXCV010000001">
    <property type="protein sequence ID" value="MFD6791813.1"/>
    <property type="molecule type" value="Genomic_DNA"/>
</dbReference>
<evidence type="ECO:0008006" key="5">
    <source>
        <dbReference type="Google" id="ProtNLM"/>
    </source>
</evidence>
<evidence type="ECO:0000313" key="3">
    <source>
        <dbReference type="EMBL" id="MFD6791813.1"/>
    </source>
</evidence>
<dbReference type="RefSeq" id="WP_258936519.1">
    <property type="nucleotide sequence ID" value="NZ_JANBBF010000009.1"/>
</dbReference>
<gene>
    <name evidence="3" type="ORF">ACFWGY_00565</name>
</gene>
<keyword evidence="1" id="KW-0175">Coiled coil</keyword>
<feature type="coiled-coil region" evidence="1">
    <location>
        <begin position="37"/>
        <end position="64"/>
    </location>
</feature>
<organism evidence="3 4">
    <name type="scientific">Prauserella salsuginis</name>
    <dbReference type="NCBI Taxonomy" id="387889"/>
    <lineage>
        <taxon>Bacteria</taxon>
        <taxon>Bacillati</taxon>
        <taxon>Actinomycetota</taxon>
        <taxon>Actinomycetes</taxon>
        <taxon>Pseudonocardiales</taxon>
        <taxon>Pseudonocardiaceae</taxon>
        <taxon>Prauserella</taxon>
        <taxon>Prauserella salsuginis group</taxon>
    </lineage>
</organism>
<sequence>MSEMPEYATAEAVSGVALEVDGLRRRFDQLGNRLGPVEAWGARLDAIEQQLAETAEQLRQLVTASGKTAVASWLALPEDDEQAQHLMAELVAWLQTVFLRYPDAAEVLPDCWAWHPEVVEELLWLMQAWSSAYFDQSGGVLRVADWHDRYRPGVVRRLSARAGKCSLENHTSPAGAPVAPLADSAGQLAEWWATSRRRPAPEPSDEQFAAAAPRRTRGGMRR</sequence>
<accession>A0ABW6FW00</accession>
<evidence type="ECO:0000256" key="2">
    <source>
        <dbReference type="SAM" id="MobiDB-lite"/>
    </source>
</evidence>
<comment type="caution">
    <text evidence="3">The sequence shown here is derived from an EMBL/GenBank/DDBJ whole genome shotgun (WGS) entry which is preliminary data.</text>
</comment>
<name>A0ABW6FW00_9PSEU</name>
<keyword evidence="4" id="KW-1185">Reference proteome</keyword>
<protein>
    <recommendedName>
        <fullName evidence="5">DUF4913 domain-containing protein</fullName>
    </recommendedName>
</protein>
<dbReference type="Proteomes" id="UP001598673">
    <property type="component" value="Unassembled WGS sequence"/>
</dbReference>
<reference evidence="3 4" key="1">
    <citation type="submission" date="2024-09" db="EMBL/GenBank/DDBJ databases">
        <title>The Natural Products Discovery Center: Release of the First 8490 Sequenced Strains for Exploring Actinobacteria Biosynthetic Diversity.</title>
        <authorList>
            <person name="Kalkreuter E."/>
            <person name="Kautsar S.A."/>
            <person name="Yang D."/>
            <person name="Bader C.D."/>
            <person name="Teijaro C.N."/>
            <person name="Fluegel L."/>
            <person name="Davis C.M."/>
            <person name="Simpson J.R."/>
            <person name="Lauterbach L."/>
            <person name="Steele A.D."/>
            <person name="Gui C."/>
            <person name="Meng S."/>
            <person name="Li G."/>
            <person name="Viehrig K."/>
            <person name="Ye F."/>
            <person name="Su P."/>
            <person name="Kiefer A.F."/>
            <person name="Nichols A."/>
            <person name="Cepeda A.J."/>
            <person name="Yan W."/>
            <person name="Fan B."/>
            <person name="Jiang Y."/>
            <person name="Adhikari A."/>
            <person name="Zheng C.-J."/>
            <person name="Schuster L."/>
            <person name="Cowan T.M."/>
            <person name="Smanski M.J."/>
            <person name="Chevrette M.G."/>
            <person name="De Carvalho L.P.S."/>
            <person name="Shen B."/>
        </authorList>
    </citation>
    <scope>NUCLEOTIDE SEQUENCE [LARGE SCALE GENOMIC DNA]</scope>
    <source>
        <strain evidence="3 4">NPDC060353</strain>
    </source>
</reference>